<dbReference type="RefSeq" id="WP_141005923.1">
    <property type="nucleotide sequence ID" value="NZ_BAAAOR010000004.1"/>
</dbReference>
<organism evidence="2 3">
    <name type="scientific">Nocardioides humi</name>
    <dbReference type="NCBI Taxonomy" id="449461"/>
    <lineage>
        <taxon>Bacteria</taxon>
        <taxon>Bacillati</taxon>
        <taxon>Actinomycetota</taxon>
        <taxon>Actinomycetes</taxon>
        <taxon>Propionibacteriales</taxon>
        <taxon>Nocardioidaceae</taxon>
        <taxon>Nocardioides</taxon>
    </lineage>
</organism>
<evidence type="ECO:0000313" key="3">
    <source>
        <dbReference type="Proteomes" id="UP001500842"/>
    </source>
</evidence>
<accession>A0ABN1ZUV1</accession>
<comment type="caution">
    <text evidence="2">The sequence shown here is derived from an EMBL/GenBank/DDBJ whole genome shotgun (WGS) entry which is preliminary data.</text>
</comment>
<evidence type="ECO:0008006" key="4">
    <source>
        <dbReference type="Google" id="ProtNLM"/>
    </source>
</evidence>
<dbReference type="EMBL" id="BAAAOR010000004">
    <property type="protein sequence ID" value="GAA1504403.1"/>
    <property type="molecule type" value="Genomic_DNA"/>
</dbReference>
<feature type="chain" id="PRO_5046099859" description="Lipoprotein" evidence="1">
    <location>
        <begin position="19"/>
        <end position="140"/>
    </location>
</feature>
<keyword evidence="3" id="KW-1185">Reference proteome</keyword>
<proteinExistence type="predicted"/>
<dbReference type="Proteomes" id="UP001500842">
    <property type="component" value="Unassembled WGS sequence"/>
</dbReference>
<protein>
    <recommendedName>
        <fullName evidence="4">Lipoprotein</fullName>
    </recommendedName>
</protein>
<sequence>MRRLGVALVVLLALPACGGPGDAEIREHAERGADRARPLADAFAAEFDASPETVADEIVHCRGKAPDDASEELDYVLHLDFDDADEAHLAEVAAAYEADGWRTRVSDFGVRFLLREDIVLSLSREGDRAVVTGSAGCWPE</sequence>
<keyword evidence="1" id="KW-0732">Signal</keyword>
<gene>
    <name evidence="2" type="ORF">GCM10009788_04730</name>
</gene>
<reference evidence="2 3" key="1">
    <citation type="journal article" date="2019" name="Int. J. Syst. Evol. Microbiol.">
        <title>The Global Catalogue of Microorganisms (GCM) 10K type strain sequencing project: providing services to taxonomists for standard genome sequencing and annotation.</title>
        <authorList>
            <consortium name="The Broad Institute Genomics Platform"/>
            <consortium name="The Broad Institute Genome Sequencing Center for Infectious Disease"/>
            <person name="Wu L."/>
            <person name="Ma J."/>
        </authorList>
    </citation>
    <scope>NUCLEOTIDE SEQUENCE [LARGE SCALE GENOMIC DNA]</scope>
    <source>
        <strain evidence="2 3">JCM 14942</strain>
    </source>
</reference>
<evidence type="ECO:0000313" key="2">
    <source>
        <dbReference type="EMBL" id="GAA1504403.1"/>
    </source>
</evidence>
<evidence type="ECO:0000256" key="1">
    <source>
        <dbReference type="SAM" id="SignalP"/>
    </source>
</evidence>
<feature type="signal peptide" evidence="1">
    <location>
        <begin position="1"/>
        <end position="18"/>
    </location>
</feature>
<name>A0ABN1ZUV1_9ACTN</name>